<sequence>MALDILSAGAPDSERFVLELCDSFKAEALARGPAAFLHAKKAFALASIEQLVPVLSDDCIRMDVYPLCLPHLSDSSHRETYESAHSVMLAIFASHARRMGERDERASAAPAFAEQIVPFYTQCLIDNAHDGKLSTAQLCLAYAALVRSASTFTGHGEADASEHTEGDVIAWFCIETLLAAIRNASAAAPSSSMSSRPRSADLHLTLIATLPALSLALLPRVLEEVAEIVGLSAHRRCCRAPGGSPPCAV</sequence>
<dbReference type="PANTHER" id="PTHR39214:SF1">
    <property type="entry name" value="MICROBODY (PEROXISOME) BIOGENESIS PROTEIN PEROXIN 8 (EUROFUNG)"/>
    <property type="match status" value="1"/>
</dbReference>
<name>A0A1C7M2R5_GRIFR</name>
<proteinExistence type="predicted"/>
<reference evidence="1 2" key="1">
    <citation type="submission" date="2016-03" db="EMBL/GenBank/DDBJ databases">
        <title>Whole genome sequencing of Grifola frondosa 9006-11.</title>
        <authorList>
            <person name="Min B."/>
            <person name="Park H."/>
            <person name="Kim J.-G."/>
            <person name="Cho H."/>
            <person name="Oh Y.-L."/>
            <person name="Kong W.-S."/>
            <person name="Choi I.-G."/>
        </authorList>
    </citation>
    <scope>NUCLEOTIDE SEQUENCE [LARGE SCALE GENOMIC DNA]</scope>
    <source>
        <strain evidence="1 2">9006-11</strain>
    </source>
</reference>
<dbReference type="EMBL" id="LUGG01000011">
    <property type="protein sequence ID" value="OBZ71175.1"/>
    <property type="molecule type" value="Genomic_DNA"/>
</dbReference>
<dbReference type="STRING" id="5627.A0A1C7M2R5"/>
<dbReference type="OrthoDB" id="2357318at2759"/>
<comment type="caution">
    <text evidence="1">The sequence shown here is derived from an EMBL/GenBank/DDBJ whole genome shotgun (WGS) entry which is preliminary data.</text>
</comment>
<dbReference type="Proteomes" id="UP000092993">
    <property type="component" value="Unassembled WGS sequence"/>
</dbReference>
<gene>
    <name evidence="1" type="ORF">A0H81_08652</name>
</gene>
<evidence type="ECO:0000313" key="1">
    <source>
        <dbReference type="EMBL" id="OBZ71175.1"/>
    </source>
</evidence>
<protein>
    <submittedName>
        <fullName evidence="1">Uncharacterized protein</fullName>
    </submittedName>
</protein>
<dbReference type="PANTHER" id="PTHR39214">
    <property type="entry name" value="MICROBODY (PEROXISOME) BIOGENESIS PROTEIN PEROXIN 8 (EUROFUNG)"/>
    <property type="match status" value="1"/>
</dbReference>
<organism evidence="1 2">
    <name type="scientific">Grifola frondosa</name>
    <name type="common">Maitake</name>
    <name type="synonym">Polyporus frondosus</name>
    <dbReference type="NCBI Taxonomy" id="5627"/>
    <lineage>
        <taxon>Eukaryota</taxon>
        <taxon>Fungi</taxon>
        <taxon>Dikarya</taxon>
        <taxon>Basidiomycota</taxon>
        <taxon>Agaricomycotina</taxon>
        <taxon>Agaricomycetes</taxon>
        <taxon>Polyporales</taxon>
        <taxon>Grifolaceae</taxon>
        <taxon>Grifola</taxon>
    </lineage>
</organism>
<dbReference type="AlphaFoldDB" id="A0A1C7M2R5"/>
<accession>A0A1C7M2R5</accession>
<evidence type="ECO:0000313" key="2">
    <source>
        <dbReference type="Proteomes" id="UP000092993"/>
    </source>
</evidence>
<keyword evidence="2" id="KW-1185">Reference proteome</keyword>
<dbReference type="InterPro" id="IPR055334">
    <property type="entry name" value="PEX8-like"/>
</dbReference>